<protein>
    <recommendedName>
        <fullName evidence="2">NADP-dependent oxidoreductase domain-containing protein</fullName>
    </recommendedName>
</protein>
<dbReference type="InterPro" id="IPR050791">
    <property type="entry name" value="Aldo-Keto_reductase"/>
</dbReference>
<comment type="caution">
    <text evidence="3">The sequence shown here is derived from an EMBL/GenBank/DDBJ whole genome shotgun (WGS) entry which is preliminary data.</text>
</comment>
<evidence type="ECO:0000259" key="2">
    <source>
        <dbReference type="Pfam" id="PF00248"/>
    </source>
</evidence>
<keyword evidence="1" id="KW-0560">Oxidoreductase</keyword>
<dbReference type="Gene3D" id="3.20.20.100">
    <property type="entry name" value="NADP-dependent oxidoreductase domain"/>
    <property type="match status" value="1"/>
</dbReference>
<dbReference type="EMBL" id="JANBOJ010000864">
    <property type="protein sequence ID" value="KAJ1718492.1"/>
    <property type="molecule type" value="Genomic_DNA"/>
</dbReference>
<dbReference type="SUPFAM" id="SSF51430">
    <property type="entry name" value="NAD(P)-linked oxidoreductase"/>
    <property type="match status" value="1"/>
</dbReference>
<dbReference type="OrthoDB" id="48988at2759"/>
<dbReference type="PANTHER" id="PTHR43625:SF40">
    <property type="entry name" value="ALDO-KETO REDUCTASE YAKC [NADP(+)]"/>
    <property type="match status" value="1"/>
</dbReference>
<accession>A0A9W7XT32</accession>
<organism evidence="3 4">
    <name type="scientific">Coemansia erecta</name>
    <dbReference type="NCBI Taxonomy" id="147472"/>
    <lineage>
        <taxon>Eukaryota</taxon>
        <taxon>Fungi</taxon>
        <taxon>Fungi incertae sedis</taxon>
        <taxon>Zoopagomycota</taxon>
        <taxon>Kickxellomycotina</taxon>
        <taxon>Kickxellomycetes</taxon>
        <taxon>Kickxellales</taxon>
        <taxon>Kickxellaceae</taxon>
        <taxon>Coemansia</taxon>
    </lineage>
</organism>
<reference evidence="3" key="1">
    <citation type="submission" date="2022-07" db="EMBL/GenBank/DDBJ databases">
        <title>Phylogenomic reconstructions and comparative analyses of Kickxellomycotina fungi.</title>
        <authorList>
            <person name="Reynolds N.K."/>
            <person name="Stajich J.E."/>
            <person name="Barry K."/>
            <person name="Grigoriev I.V."/>
            <person name="Crous P."/>
            <person name="Smith M.E."/>
        </authorList>
    </citation>
    <scope>NUCLEOTIDE SEQUENCE</scope>
    <source>
        <strain evidence="3">NBRC 32514</strain>
    </source>
</reference>
<dbReference type="Pfam" id="PF00248">
    <property type="entry name" value="Aldo_ket_red"/>
    <property type="match status" value="1"/>
</dbReference>
<sequence>MYGPVSDDESVKLLNHAIDIGCTFWDTADVYGGGHNELLLSKVLKTRRKEVFLATKFGVIFEKAGSDFDGDVDKLIRGVSGEPEFVRKEFADSLQRLGTDYVDLYYMHRMDPKVPIETTVAAMAELVKEGKVRFLGLSECSAEDLRRAYKVHPIAAVEIEYSPWSTQSETDGLIDACNELGVTIVAYAPLGRGFMSGQIRSFDDLNETDWRRNNPRFQPECFANNLKLVDAFADKAKQLNHHPTEVALAWLLAQHKNLAVIPGTRKIKYLDQNFAAGQIVLPEQVVRELRDEVDNVVVQGARYRPH</sequence>
<dbReference type="AlphaFoldDB" id="A0A9W7XT32"/>
<dbReference type="Proteomes" id="UP001149813">
    <property type="component" value="Unassembled WGS sequence"/>
</dbReference>
<feature type="domain" description="NADP-dependent oxidoreductase" evidence="2">
    <location>
        <begin position="3"/>
        <end position="290"/>
    </location>
</feature>
<name>A0A9W7XT32_9FUNG</name>
<evidence type="ECO:0000313" key="3">
    <source>
        <dbReference type="EMBL" id="KAJ1718492.1"/>
    </source>
</evidence>
<dbReference type="PANTHER" id="PTHR43625">
    <property type="entry name" value="AFLATOXIN B1 ALDEHYDE REDUCTASE"/>
    <property type="match status" value="1"/>
</dbReference>
<keyword evidence="4" id="KW-1185">Reference proteome</keyword>
<proteinExistence type="predicted"/>
<evidence type="ECO:0000256" key="1">
    <source>
        <dbReference type="ARBA" id="ARBA00023002"/>
    </source>
</evidence>
<dbReference type="InterPro" id="IPR023210">
    <property type="entry name" value="NADP_OxRdtase_dom"/>
</dbReference>
<dbReference type="InterPro" id="IPR036812">
    <property type="entry name" value="NAD(P)_OxRdtase_dom_sf"/>
</dbReference>
<gene>
    <name evidence="3" type="ORF">LPJ53_006490</name>
</gene>
<evidence type="ECO:0000313" key="4">
    <source>
        <dbReference type="Proteomes" id="UP001149813"/>
    </source>
</evidence>
<dbReference type="GO" id="GO:0005737">
    <property type="term" value="C:cytoplasm"/>
    <property type="evidence" value="ECO:0007669"/>
    <property type="project" value="TreeGrafter"/>
</dbReference>
<dbReference type="GO" id="GO:0016491">
    <property type="term" value="F:oxidoreductase activity"/>
    <property type="evidence" value="ECO:0007669"/>
    <property type="project" value="UniProtKB-KW"/>
</dbReference>